<dbReference type="AlphaFoldDB" id="A0A7R9DLQ2"/>
<protein>
    <submittedName>
        <fullName evidence="1">Uncharacterized protein</fullName>
    </submittedName>
</protein>
<reference evidence="1" key="1">
    <citation type="submission" date="2020-11" db="EMBL/GenBank/DDBJ databases">
        <authorList>
            <person name="Tran Van P."/>
        </authorList>
    </citation>
    <scope>NUCLEOTIDE SEQUENCE</scope>
</reference>
<accession>A0A7R9DLQ2</accession>
<name>A0A7R9DLQ2_TIMPO</name>
<evidence type="ECO:0000313" key="1">
    <source>
        <dbReference type="EMBL" id="CAD7416950.1"/>
    </source>
</evidence>
<gene>
    <name evidence="1" type="ORF">TPSB3V08_LOCUS11417</name>
</gene>
<proteinExistence type="predicted"/>
<sequence length="59" mass="6641">MAYKRELLKGLNQDCEPDEMSVLDDVIPTVFGCVYVHLQASIGHSLVNTPTHNRHRHPG</sequence>
<dbReference type="EMBL" id="OD012329">
    <property type="protein sequence ID" value="CAD7416950.1"/>
    <property type="molecule type" value="Genomic_DNA"/>
</dbReference>
<organism evidence="1">
    <name type="scientific">Timema poppense</name>
    <name type="common">Walking stick</name>
    <dbReference type="NCBI Taxonomy" id="170557"/>
    <lineage>
        <taxon>Eukaryota</taxon>
        <taxon>Metazoa</taxon>
        <taxon>Ecdysozoa</taxon>
        <taxon>Arthropoda</taxon>
        <taxon>Hexapoda</taxon>
        <taxon>Insecta</taxon>
        <taxon>Pterygota</taxon>
        <taxon>Neoptera</taxon>
        <taxon>Polyneoptera</taxon>
        <taxon>Phasmatodea</taxon>
        <taxon>Timematodea</taxon>
        <taxon>Timematoidea</taxon>
        <taxon>Timematidae</taxon>
        <taxon>Timema</taxon>
    </lineage>
</organism>